<protein>
    <submittedName>
        <fullName evidence="2">Uncharacterized protein</fullName>
    </submittedName>
</protein>
<evidence type="ECO:0000313" key="3">
    <source>
        <dbReference type="Proteomes" id="UP000299102"/>
    </source>
</evidence>
<dbReference type="AlphaFoldDB" id="A0A4C1UDX1"/>
<feature type="compositionally biased region" description="Basic residues" evidence="1">
    <location>
        <begin position="63"/>
        <end position="72"/>
    </location>
</feature>
<comment type="caution">
    <text evidence="2">The sequence shown here is derived from an EMBL/GenBank/DDBJ whole genome shotgun (WGS) entry which is preliminary data.</text>
</comment>
<organism evidence="2 3">
    <name type="scientific">Eumeta variegata</name>
    <name type="common">Bagworm moth</name>
    <name type="synonym">Eumeta japonica</name>
    <dbReference type="NCBI Taxonomy" id="151549"/>
    <lineage>
        <taxon>Eukaryota</taxon>
        <taxon>Metazoa</taxon>
        <taxon>Ecdysozoa</taxon>
        <taxon>Arthropoda</taxon>
        <taxon>Hexapoda</taxon>
        <taxon>Insecta</taxon>
        <taxon>Pterygota</taxon>
        <taxon>Neoptera</taxon>
        <taxon>Endopterygota</taxon>
        <taxon>Lepidoptera</taxon>
        <taxon>Glossata</taxon>
        <taxon>Ditrysia</taxon>
        <taxon>Tineoidea</taxon>
        <taxon>Psychidae</taxon>
        <taxon>Oiketicinae</taxon>
        <taxon>Eumeta</taxon>
    </lineage>
</organism>
<gene>
    <name evidence="2" type="ORF">EVAR_15841_1</name>
</gene>
<reference evidence="2 3" key="1">
    <citation type="journal article" date="2019" name="Commun. Biol.">
        <title>The bagworm genome reveals a unique fibroin gene that provides high tensile strength.</title>
        <authorList>
            <person name="Kono N."/>
            <person name="Nakamura H."/>
            <person name="Ohtoshi R."/>
            <person name="Tomita M."/>
            <person name="Numata K."/>
            <person name="Arakawa K."/>
        </authorList>
    </citation>
    <scope>NUCLEOTIDE SEQUENCE [LARGE SCALE GENOMIC DNA]</scope>
</reference>
<dbReference type="EMBL" id="BGZK01000164">
    <property type="protein sequence ID" value="GBP24635.1"/>
    <property type="molecule type" value="Genomic_DNA"/>
</dbReference>
<feature type="compositionally biased region" description="Polar residues" evidence="1">
    <location>
        <begin position="73"/>
        <end position="89"/>
    </location>
</feature>
<feature type="region of interest" description="Disordered" evidence="1">
    <location>
        <begin position="63"/>
        <end position="98"/>
    </location>
</feature>
<evidence type="ECO:0000313" key="2">
    <source>
        <dbReference type="EMBL" id="GBP24635.1"/>
    </source>
</evidence>
<keyword evidence="3" id="KW-1185">Reference proteome</keyword>
<dbReference type="Proteomes" id="UP000299102">
    <property type="component" value="Unassembled WGS sequence"/>
</dbReference>
<evidence type="ECO:0000256" key="1">
    <source>
        <dbReference type="SAM" id="MobiDB-lite"/>
    </source>
</evidence>
<accession>A0A4C1UDX1</accession>
<proteinExistence type="predicted"/>
<name>A0A4C1UDX1_EUMVA</name>
<sequence>MRASERPRPFHSGMKGLKLVQLGRIVGRSAEIEGSRWAYNELHIDSFRAKAVFEALERWRRSAKERRLRTRRSGFNNTPRAKSNESTRSVPLRTRAKPPVQYIVTVPATTTHPAPAPGGAV</sequence>